<organism evidence="1 2">
    <name type="scientific">Brachionus plicatilis</name>
    <name type="common">Marine rotifer</name>
    <name type="synonym">Brachionus muelleri</name>
    <dbReference type="NCBI Taxonomy" id="10195"/>
    <lineage>
        <taxon>Eukaryota</taxon>
        <taxon>Metazoa</taxon>
        <taxon>Spiralia</taxon>
        <taxon>Gnathifera</taxon>
        <taxon>Rotifera</taxon>
        <taxon>Eurotatoria</taxon>
        <taxon>Monogononta</taxon>
        <taxon>Pseudotrocha</taxon>
        <taxon>Ploima</taxon>
        <taxon>Brachionidae</taxon>
        <taxon>Brachionus</taxon>
    </lineage>
</organism>
<dbReference type="Proteomes" id="UP000276133">
    <property type="component" value="Unassembled WGS sequence"/>
</dbReference>
<name>A0A3M7RB77_BRAPC</name>
<accession>A0A3M7RB77</accession>
<evidence type="ECO:0000313" key="1">
    <source>
        <dbReference type="EMBL" id="RNA20508.1"/>
    </source>
</evidence>
<dbReference type="AlphaFoldDB" id="A0A3M7RB77"/>
<reference evidence="1 2" key="1">
    <citation type="journal article" date="2018" name="Sci. Rep.">
        <title>Genomic signatures of local adaptation to the degree of environmental predictability in rotifers.</title>
        <authorList>
            <person name="Franch-Gras L."/>
            <person name="Hahn C."/>
            <person name="Garcia-Roger E.M."/>
            <person name="Carmona M.J."/>
            <person name="Serra M."/>
            <person name="Gomez A."/>
        </authorList>
    </citation>
    <scope>NUCLEOTIDE SEQUENCE [LARGE SCALE GENOMIC DNA]</scope>
    <source>
        <strain evidence="1">HYR1</strain>
    </source>
</reference>
<keyword evidence="2" id="KW-1185">Reference proteome</keyword>
<dbReference type="EMBL" id="REGN01003834">
    <property type="protein sequence ID" value="RNA20508.1"/>
    <property type="molecule type" value="Genomic_DNA"/>
</dbReference>
<comment type="caution">
    <text evidence="1">The sequence shown here is derived from an EMBL/GenBank/DDBJ whole genome shotgun (WGS) entry which is preliminary data.</text>
</comment>
<gene>
    <name evidence="1" type="ORF">BpHYR1_032571</name>
</gene>
<protein>
    <submittedName>
        <fullName evidence="1">Uncharacterized protein</fullName>
    </submittedName>
</protein>
<sequence length="73" mass="8962">MTDCFIKFYLKKNLFYSTTWKTSRYSTGVGSAIIGKKYPIAYKWIRKCVRQWSWYKHCFSLKYIFKKDIPRKN</sequence>
<evidence type="ECO:0000313" key="2">
    <source>
        <dbReference type="Proteomes" id="UP000276133"/>
    </source>
</evidence>
<proteinExistence type="predicted"/>